<sequence length="84" mass="8869">MSNNKEESNKPTHSSGSRPSDSTPHDHQPSPADPKSSVNGDDTSSTKSSDGNFNTKDFTPIDIMGAPRSLPAPAQLLSPSEFNS</sequence>
<comment type="caution">
    <text evidence="2">The sequence shown here is derived from an EMBL/GenBank/DDBJ whole genome shotgun (WGS) entry which is preliminary data.</text>
</comment>
<name>A0A3L6NCZ1_FUSOX</name>
<proteinExistence type="predicted"/>
<evidence type="ECO:0000313" key="2">
    <source>
        <dbReference type="EMBL" id="RKK14850.1"/>
    </source>
</evidence>
<feature type="compositionally biased region" description="Polar residues" evidence="1">
    <location>
        <begin position="11"/>
        <end position="22"/>
    </location>
</feature>
<organism evidence="2 3">
    <name type="scientific">Fusarium oxysporum f. sp. cepae</name>
    <dbReference type="NCBI Taxonomy" id="396571"/>
    <lineage>
        <taxon>Eukaryota</taxon>
        <taxon>Fungi</taxon>
        <taxon>Dikarya</taxon>
        <taxon>Ascomycota</taxon>
        <taxon>Pezizomycotina</taxon>
        <taxon>Sordariomycetes</taxon>
        <taxon>Hypocreomycetidae</taxon>
        <taxon>Hypocreales</taxon>
        <taxon>Nectriaceae</taxon>
        <taxon>Fusarium</taxon>
        <taxon>Fusarium oxysporum species complex</taxon>
    </lineage>
</organism>
<feature type="compositionally biased region" description="Low complexity" evidence="1">
    <location>
        <begin position="41"/>
        <end position="50"/>
    </location>
</feature>
<gene>
    <name evidence="2" type="ORF">BFJ65_g11399</name>
</gene>
<dbReference type="AlphaFoldDB" id="A0A3L6NCZ1"/>
<feature type="compositionally biased region" description="Basic and acidic residues" evidence="1">
    <location>
        <begin position="1"/>
        <end position="10"/>
    </location>
</feature>
<evidence type="ECO:0000256" key="1">
    <source>
        <dbReference type="SAM" id="MobiDB-lite"/>
    </source>
</evidence>
<evidence type="ECO:0000313" key="3">
    <source>
        <dbReference type="Proteomes" id="UP000270866"/>
    </source>
</evidence>
<dbReference type="EMBL" id="MRCU01000007">
    <property type="protein sequence ID" value="RKK14850.1"/>
    <property type="molecule type" value="Genomic_DNA"/>
</dbReference>
<protein>
    <submittedName>
        <fullName evidence="2">Uncharacterized protein</fullName>
    </submittedName>
</protein>
<feature type="region of interest" description="Disordered" evidence="1">
    <location>
        <begin position="1"/>
        <end position="84"/>
    </location>
</feature>
<dbReference type="Proteomes" id="UP000270866">
    <property type="component" value="Chromosome 9"/>
</dbReference>
<accession>A0A3L6NCZ1</accession>
<reference evidence="2 3" key="1">
    <citation type="journal article" date="2018" name="Sci. Rep.">
        <title>Characterisation of pathogen-specific regions and novel effector candidates in Fusarium oxysporum f. sp. cepae.</title>
        <authorList>
            <person name="Armitage A.D."/>
            <person name="Taylor A."/>
            <person name="Sobczyk M.K."/>
            <person name="Baxter L."/>
            <person name="Greenfield B.P."/>
            <person name="Bates H.J."/>
            <person name="Wilson F."/>
            <person name="Jackson A.C."/>
            <person name="Ott S."/>
            <person name="Harrison R.J."/>
            <person name="Clarkson J.P."/>
        </authorList>
    </citation>
    <scope>NUCLEOTIDE SEQUENCE [LARGE SCALE GENOMIC DNA]</scope>
    <source>
        <strain evidence="2 3">FoC_Fus2</strain>
    </source>
</reference>